<dbReference type="SMART" id="SM00965">
    <property type="entry name" value="STN"/>
    <property type="match status" value="1"/>
</dbReference>
<accession>A0A1G7E5U8</accession>
<dbReference type="GO" id="GO:0009279">
    <property type="term" value="C:cell outer membrane"/>
    <property type="evidence" value="ECO:0007669"/>
    <property type="project" value="UniProtKB-SubCell"/>
</dbReference>
<dbReference type="EMBL" id="FNAI01000007">
    <property type="protein sequence ID" value="SDE58826.1"/>
    <property type="molecule type" value="Genomic_DNA"/>
</dbReference>
<evidence type="ECO:0000256" key="5">
    <source>
        <dbReference type="ARBA" id="ARBA00022692"/>
    </source>
</evidence>
<keyword evidence="4" id="KW-0406">Ion transport</keyword>
<evidence type="ECO:0000256" key="9">
    <source>
        <dbReference type="ARBA" id="ARBA00023237"/>
    </source>
</evidence>
<evidence type="ECO:0000256" key="10">
    <source>
        <dbReference type="PROSITE-ProRule" id="PRU01360"/>
    </source>
</evidence>
<dbReference type="InterPro" id="IPR023996">
    <property type="entry name" value="TonB-dep_OMP_SusC/RagA"/>
</dbReference>
<keyword evidence="8 10" id="KW-0472">Membrane</keyword>
<dbReference type="Gene3D" id="2.40.170.20">
    <property type="entry name" value="TonB-dependent receptor, beta-barrel domain"/>
    <property type="match status" value="1"/>
</dbReference>
<dbReference type="Pfam" id="PF07660">
    <property type="entry name" value="STN"/>
    <property type="match status" value="1"/>
</dbReference>
<dbReference type="PROSITE" id="PS52016">
    <property type="entry name" value="TONB_DEPENDENT_REC_3"/>
    <property type="match status" value="1"/>
</dbReference>
<dbReference type="GO" id="GO:0006826">
    <property type="term" value="P:iron ion transport"/>
    <property type="evidence" value="ECO:0007669"/>
    <property type="project" value="UniProtKB-KW"/>
</dbReference>
<dbReference type="InterPro" id="IPR039426">
    <property type="entry name" value="TonB-dep_rcpt-like"/>
</dbReference>
<dbReference type="Proteomes" id="UP000199072">
    <property type="component" value="Unassembled WGS sequence"/>
</dbReference>
<dbReference type="Gene3D" id="2.170.130.10">
    <property type="entry name" value="TonB-dependent receptor, plug domain"/>
    <property type="match status" value="1"/>
</dbReference>
<keyword evidence="4" id="KW-0410">Iron transport</keyword>
<dbReference type="InterPro" id="IPR008969">
    <property type="entry name" value="CarboxyPept-like_regulatory"/>
</dbReference>
<feature type="domain" description="Secretin/TonB short N-terminal" evidence="12">
    <location>
        <begin position="67"/>
        <end position="118"/>
    </location>
</feature>
<keyword evidence="3 10" id="KW-1134">Transmembrane beta strand</keyword>
<dbReference type="NCBIfam" id="TIGR04057">
    <property type="entry name" value="SusC_RagA_signa"/>
    <property type="match status" value="1"/>
</dbReference>
<evidence type="ECO:0000256" key="8">
    <source>
        <dbReference type="ARBA" id="ARBA00023136"/>
    </source>
</evidence>
<evidence type="ECO:0000259" key="12">
    <source>
        <dbReference type="SMART" id="SM00965"/>
    </source>
</evidence>
<evidence type="ECO:0000313" key="13">
    <source>
        <dbReference type="EMBL" id="SDE58826.1"/>
    </source>
</evidence>
<dbReference type="SUPFAM" id="SSF49464">
    <property type="entry name" value="Carboxypeptidase regulatory domain-like"/>
    <property type="match status" value="1"/>
</dbReference>
<keyword evidence="6" id="KW-0408">Iron</keyword>
<dbReference type="Gene3D" id="2.60.40.1120">
    <property type="entry name" value="Carboxypeptidase-like, regulatory domain"/>
    <property type="match status" value="1"/>
</dbReference>
<evidence type="ECO:0000256" key="6">
    <source>
        <dbReference type="ARBA" id="ARBA00023004"/>
    </source>
</evidence>
<dbReference type="InterPro" id="IPR037066">
    <property type="entry name" value="Plug_dom_sf"/>
</dbReference>
<keyword evidence="2 10" id="KW-0813">Transport</keyword>
<comment type="similarity">
    <text evidence="10 11">Belongs to the TonB-dependent receptor family.</text>
</comment>
<proteinExistence type="inferred from homology"/>
<keyword evidence="5 10" id="KW-0812">Transmembrane</keyword>
<evidence type="ECO:0000256" key="2">
    <source>
        <dbReference type="ARBA" id="ARBA00022448"/>
    </source>
</evidence>
<dbReference type="Pfam" id="PF07715">
    <property type="entry name" value="Plug"/>
    <property type="match status" value="1"/>
</dbReference>
<keyword evidence="9 10" id="KW-0998">Cell outer membrane</keyword>
<evidence type="ECO:0000256" key="11">
    <source>
        <dbReference type="RuleBase" id="RU003357"/>
    </source>
</evidence>
<dbReference type="STRING" id="1391627.SAMN05216464_107276"/>
<keyword evidence="7 11" id="KW-0798">TonB box</keyword>
<dbReference type="SUPFAM" id="SSF56935">
    <property type="entry name" value="Porins"/>
    <property type="match status" value="1"/>
</dbReference>
<dbReference type="OrthoDB" id="9768177at2"/>
<dbReference type="InterPro" id="IPR000531">
    <property type="entry name" value="Beta-barrel_TonB"/>
</dbReference>
<dbReference type="Pfam" id="PF00593">
    <property type="entry name" value="TonB_dep_Rec_b-barrel"/>
    <property type="match status" value="1"/>
</dbReference>
<dbReference type="NCBIfam" id="TIGR04056">
    <property type="entry name" value="OMP_RagA_SusC"/>
    <property type="match status" value="1"/>
</dbReference>
<evidence type="ECO:0000256" key="4">
    <source>
        <dbReference type="ARBA" id="ARBA00022496"/>
    </source>
</evidence>
<dbReference type="Pfam" id="PF13715">
    <property type="entry name" value="CarbopepD_reg_2"/>
    <property type="match status" value="1"/>
</dbReference>
<reference evidence="13 14" key="1">
    <citation type="submission" date="2016-10" db="EMBL/GenBank/DDBJ databases">
        <authorList>
            <person name="de Groot N.N."/>
        </authorList>
    </citation>
    <scope>NUCLEOTIDE SEQUENCE [LARGE SCALE GENOMIC DNA]</scope>
    <source>
        <strain evidence="13 14">47C3B</strain>
    </source>
</reference>
<protein>
    <submittedName>
        <fullName evidence="13">TonB-linked outer membrane protein, SusC/RagA family</fullName>
    </submittedName>
</protein>
<dbReference type="InterPro" id="IPR012910">
    <property type="entry name" value="Plug_dom"/>
</dbReference>
<sequence length="1153" mass="126307">MKFYELPSCRLSPFTHKFFLVMRLSLLLLVTVMLRFSYAANAQKVTATYQNAPFSSVIKEIERQTGYHFLYTDEMLTGAGPVNVHLKNSALNDALKAVFENQQLTYVIHDQTVVIQRKQVAVNNNLPQTVKGKVIDNKGQPIPGVTVKLKGTSTLAITDNRGNYSLTFNSENAVLQFSFVGFISQELPVATNQQVINVILLEQVKSLADIVVIGYGTQKREDINGAVSSIKASDIANTPQTSIDQLLQGKVSGVTITQNSGAPGSNTSVHIRGITSLQGSNEPLYVIDGVPISGDANNYSTSGRSPLQSANVSTGTEETAVSPLSLINPNDIATVDILKDASATAIYGSRASNGVIIITTKRGKSGSARISYDGYAGFQQPAKYLEMMNLQQYATLHNAIAPLFGVTPNPQFADPSLLGPGTNWQKAIFRNASMQSHQLSVSGGADATNYYISGGYLDQKGMVIGSDFKRYTIHTNVNGKIGDWFDIGTSINASRTNENTVLSDNTGIIYNALLNTPDLPVRNADGSFAGPLSYQTGAVINPVAQALSITNNLIRNKINGNIYSDIHFSKDLVLRSEINGDFNFTNNVFFNPSYSWGQLYSNLTATLNELSTQNSYWGWKEYLTYTHTFKSKHSLTALLGHELSEFNYNGVSAYVQGFYSNDIHTLNLGDAATARNSEFKGSGVLESLFARSIYTYNGKYSLTATIRADKSSNFAASHNVGYFPSVAASWRVSDEPFMVNLQQVSSVKLRLGYGEVGNQDIPGYLYGTSLVTTPTGLGTGFFYNNFSNPNLTWQTSIQTDAGIDFSLFKSRINVVFDWYNKTSKNFLFQQPLPGYISGDQNYLGGINPPYINAGKLSNKGFEFSINSKNIQTSTVKWETTLIFSHYSNKVISLANNSGPIIGTVINGFLHLPVTRTVIGGPIGEFYGYKSLGTFKTDDQLRNAPLQFGQPVANSPAGTWLGDVQYEDIHKDGVINEKDQTAIGNPNPKFTYGITNNFSYKSFDLSLFLNGSYGAKILNLLNRTIGGLSSMYQNQLASKADFWTPQNPDSNIPAPKGGTSNANLVISDRFIESGSYLRVQNVNLGYRLPIEWIRKAKLSQFKVYVSVQNLYTFTSYKGYDPEIGSMNQNVFQTNIDNGRNPIPRTFTAGINATF</sequence>
<organism evidence="13 14">
    <name type="scientific">Mucilaginibacter pineti</name>
    <dbReference type="NCBI Taxonomy" id="1391627"/>
    <lineage>
        <taxon>Bacteria</taxon>
        <taxon>Pseudomonadati</taxon>
        <taxon>Bacteroidota</taxon>
        <taxon>Sphingobacteriia</taxon>
        <taxon>Sphingobacteriales</taxon>
        <taxon>Sphingobacteriaceae</taxon>
        <taxon>Mucilaginibacter</taxon>
    </lineage>
</organism>
<dbReference type="InterPro" id="IPR036942">
    <property type="entry name" value="Beta-barrel_TonB_sf"/>
</dbReference>
<name>A0A1G7E5U8_9SPHI</name>
<evidence type="ECO:0000256" key="1">
    <source>
        <dbReference type="ARBA" id="ARBA00004571"/>
    </source>
</evidence>
<comment type="subcellular location">
    <subcellularLocation>
        <location evidence="1 10">Cell outer membrane</location>
        <topology evidence="1 10">Multi-pass membrane protein</topology>
    </subcellularLocation>
</comment>
<dbReference type="AlphaFoldDB" id="A0A1G7E5U8"/>
<dbReference type="InterPro" id="IPR011662">
    <property type="entry name" value="Secretin/TonB_short_N"/>
</dbReference>
<evidence type="ECO:0000313" key="14">
    <source>
        <dbReference type="Proteomes" id="UP000199072"/>
    </source>
</evidence>
<evidence type="ECO:0000256" key="7">
    <source>
        <dbReference type="ARBA" id="ARBA00023077"/>
    </source>
</evidence>
<dbReference type="InterPro" id="IPR023997">
    <property type="entry name" value="TonB-dep_OMP_SusC/RagA_CS"/>
</dbReference>
<keyword evidence="14" id="KW-1185">Reference proteome</keyword>
<evidence type="ECO:0000256" key="3">
    <source>
        <dbReference type="ARBA" id="ARBA00022452"/>
    </source>
</evidence>
<gene>
    <name evidence="13" type="ORF">SAMN05216464_107276</name>
</gene>